<dbReference type="InterPro" id="IPR036890">
    <property type="entry name" value="HATPase_C_sf"/>
</dbReference>
<dbReference type="EC" id="2.7.13.3" evidence="2"/>
<proteinExistence type="predicted"/>
<sequence length="254" mass="28431">MEVNTPDIFFVILSGFFLMVVMVGFIVTLVLIHRNRQIQNKQKLESIKADFEKTILNVEKEIQEETLQHVGRELHDNIGQLLSLAKLTLSSPNPEKVHEGKQLINQIIKEVRTLSKSLNLDWVESIDLASFIQKELSKLEQLEFCKVAFTASGESNNLDNSKKLVLIRVIQECLNNAIKHAKPSLISINLSSKSDVTEISISDNGIGFDTSTQKNGSGLHNLKSRMKTIEGEINIISSERNGTQIKLLLPNSNA</sequence>
<accession>A0ABS9UPI4</accession>
<reference evidence="9" key="1">
    <citation type="submission" date="2022-03" db="EMBL/GenBank/DDBJ databases">
        <title>De novo assembled genomes of Belliella spp. (Cyclobacteriaceae) strains.</title>
        <authorList>
            <person name="Szabo A."/>
            <person name="Korponai K."/>
            <person name="Felfoldi T."/>
        </authorList>
    </citation>
    <scope>NUCLEOTIDE SEQUENCE</scope>
    <source>
        <strain evidence="9">DSM 107340</strain>
    </source>
</reference>
<dbReference type="SUPFAM" id="SSF55874">
    <property type="entry name" value="ATPase domain of HSP90 chaperone/DNA topoisomerase II/histidine kinase"/>
    <property type="match status" value="1"/>
</dbReference>
<keyword evidence="9" id="KW-0547">Nucleotide-binding</keyword>
<comment type="caution">
    <text evidence="9">The sequence shown here is derived from an EMBL/GenBank/DDBJ whole genome shotgun (WGS) entry which is preliminary data.</text>
</comment>
<evidence type="ECO:0000256" key="6">
    <source>
        <dbReference type="SAM" id="Coils"/>
    </source>
</evidence>
<keyword evidence="7" id="KW-0812">Transmembrane</keyword>
<dbReference type="InterPro" id="IPR050482">
    <property type="entry name" value="Sensor_HK_TwoCompSys"/>
</dbReference>
<dbReference type="GO" id="GO:0005524">
    <property type="term" value="F:ATP binding"/>
    <property type="evidence" value="ECO:0007669"/>
    <property type="project" value="UniProtKB-KW"/>
</dbReference>
<dbReference type="CDD" id="cd16917">
    <property type="entry name" value="HATPase_UhpB-NarQ-NarX-like"/>
    <property type="match status" value="1"/>
</dbReference>
<keyword evidence="10" id="KW-1185">Reference proteome</keyword>
<evidence type="ECO:0000313" key="9">
    <source>
        <dbReference type="EMBL" id="MCH7398538.1"/>
    </source>
</evidence>
<keyword evidence="6" id="KW-0175">Coiled coil</keyword>
<keyword evidence="9" id="KW-0067">ATP-binding</keyword>
<feature type="coiled-coil region" evidence="6">
    <location>
        <begin position="41"/>
        <end position="68"/>
    </location>
</feature>
<keyword evidence="3" id="KW-0808">Transferase</keyword>
<evidence type="ECO:0000256" key="1">
    <source>
        <dbReference type="ARBA" id="ARBA00000085"/>
    </source>
</evidence>
<keyword evidence="4" id="KW-0418">Kinase</keyword>
<evidence type="ECO:0000256" key="4">
    <source>
        <dbReference type="ARBA" id="ARBA00022777"/>
    </source>
</evidence>
<evidence type="ECO:0000256" key="5">
    <source>
        <dbReference type="ARBA" id="ARBA00023012"/>
    </source>
</evidence>
<protein>
    <recommendedName>
        <fullName evidence="2">histidine kinase</fullName>
        <ecNumber evidence="2">2.7.13.3</ecNumber>
    </recommendedName>
</protein>
<dbReference type="Pfam" id="PF02518">
    <property type="entry name" value="HATPase_c"/>
    <property type="match status" value="1"/>
</dbReference>
<evidence type="ECO:0000256" key="7">
    <source>
        <dbReference type="SAM" id="Phobius"/>
    </source>
</evidence>
<feature type="transmembrane region" description="Helical" evidence="7">
    <location>
        <begin position="12"/>
        <end position="32"/>
    </location>
</feature>
<dbReference type="Gene3D" id="3.30.565.10">
    <property type="entry name" value="Histidine kinase-like ATPase, C-terminal domain"/>
    <property type="match status" value="1"/>
</dbReference>
<comment type="catalytic activity">
    <reaction evidence="1">
        <text>ATP + protein L-histidine = ADP + protein N-phospho-L-histidine.</text>
        <dbReference type="EC" id="2.7.13.3"/>
    </reaction>
</comment>
<evidence type="ECO:0000256" key="2">
    <source>
        <dbReference type="ARBA" id="ARBA00012438"/>
    </source>
</evidence>
<dbReference type="Proteomes" id="UP001165488">
    <property type="component" value="Unassembled WGS sequence"/>
</dbReference>
<keyword evidence="5" id="KW-0902">Two-component regulatory system</keyword>
<dbReference type="RefSeq" id="WP_241275050.1">
    <property type="nucleotide sequence ID" value="NZ_JAKZGS010000008.1"/>
</dbReference>
<dbReference type="InterPro" id="IPR005467">
    <property type="entry name" value="His_kinase_dom"/>
</dbReference>
<dbReference type="PANTHER" id="PTHR24421">
    <property type="entry name" value="NITRATE/NITRITE SENSOR PROTEIN NARX-RELATED"/>
    <property type="match status" value="1"/>
</dbReference>
<organism evidence="9 10">
    <name type="scientific">Belliella calami</name>
    <dbReference type="NCBI Taxonomy" id="2923436"/>
    <lineage>
        <taxon>Bacteria</taxon>
        <taxon>Pseudomonadati</taxon>
        <taxon>Bacteroidota</taxon>
        <taxon>Cytophagia</taxon>
        <taxon>Cytophagales</taxon>
        <taxon>Cyclobacteriaceae</taxon>
        <taxon>Belliella</taxon>
    </lineage>
</organism>
<gene>
    <name evidence="9" type="ORF">MM236_11080</name>
</gene>
<keyword evidence="7" id="KW-0472">Membrane</keyword>
<dbReference type="EMBL" id="JAKZGS010000008">
    <property type="protein sequence ID" value="MCH7398538.1"/>
    <property type="molecule type" value="Genomic_DNA"/>
</dbReference>
<feature type="domain" description="Histidine kinase" evidence="8">
    <location>
        <begin position="69"/>
        <end position="253"/>
    </location>
</feature>
<name>A0ABS9UPI4_9BACT</name>
<dbReference type="PROSITE" id="PS50109">
    <property type="entry name" value="HIS_KIN"/>
    <property type="match status" value="1"/>
</dbReference>
<dbReference type="InterPro" id="IPR003594">
    <property type="entry name" value="HATPase_dom"/>
</dbReference>
<evidence type="ECO:0000256" key="3">
    <source>
        <dbReference type="ARBA" id="ARBA00022679"/>
    </source>
</evidence>
<keyword evidence="7" id="KW-1133">Transmembrane helix</keyword>
<dbReference type="PANTHER" id="PTHR24421:SF10">
    <property type="entry name" value="NITRATE_NITRITE SENSOR PROTEIN NARQ"/>
    <property type="match status" value="1"/>
</dbReference>
<evidence type="ECO:0000259" key="8">
    <source>
        <dbReference type="PROSITE" id="PS50109"/>
    </source>
</evidence>
<dbReference type="SMART" id="SM00387">
    <property type="entry name" value="HATPase_c"/>
    <property type="match status" value="1"/>
</dbReference>
<evidence type="ECO:0000313" key="10">
    <source>
        <dbReference type="Proteomes" id="UP001165488"/>
    </source>
</evidence>